<dbReference type="Proteomes" id="UP000298429">
    <property type="component" value="Unassembled WGS sequence"/>
</dbReference>
<dbReference type="OrthoDB" id="344308at2"/>
<dbReference type="CDD" id="cd21179">
    <property type="entry name" value="LIC_1098-like"/>
    <property type="match status" value="1"/>
</dbReference>
<gene>
    <name evidence="3" type="ORF">EHQ76_10075</name>
</gene>
<evidence type="ECO:0000313" key="4">
    <source>
        <dbReference type="Proteomes" id="UP000298429"/>
    </source>
</evidence>
<feature type="compositionally biased region" description="Low complexity" evidence="1">
    <location>
        <begin position="346"/>
        <end position="370"/>
    </location>
</feature>
<sequence length="370" mass="41401">MFNNSKLGIYFILTFLVLGLSFCSGSEKIKESQSRSALSEEDLVSKLGILKETPQEVLIPTKWDVGDTTVSNEDRLDLLIPHVQNVGNAYVGVGSEQNLTIAAWAKSDFIYLMDFTQIVVHANTITILFLKKGEKKEDFIRLWGKEGEKEALELIQTSLTDPEVYKKVYKQASPFIRKRHRTNLMLSKKYNYGMFQTDDAQYAYIRKLAAEGRIFPVRGNLLGNTTLTGIGNTLKKAGHKVGIIYFSNAEEYFAYPQEFKNSILNLPVDEKSLVVRTISVRRDLFPWSPGSEISTDRGFHYCVQKISNFQKWLASNKPGLRSLQIMVEGGTVDKKNGITVVDKDPVVTPAPAATTPSNPTKPATTTTTTP</sequence>
<dbReference type="Pfam" id="PF25046">
    <property type="entry name" value="DUF7790"/>
    <property type="match status" value="1"/>
</dbReference>
<dbReference type="EMBL" id="RQGN01000045">
    <property type="protein sequence ID" value="TGM03559.1"/>
    <property type="molecule type" value="Genomic_DNA"/>
</dbReference>
<reference evidence="3 4" key="1">
    <citation type="journal article" date="2019" name="PLoS Negl. Trop. Dis.">
        <title>Revisiting the worldwide diversity of Leptospira species in the environment.</title>
        <authorList>
            <person name="Vincent A.T."/>
            <person name="Schiettekatte O."/>
            <person name="Bourhy P."/>
            <person name="Veyrier F.J."/>
            <person name="Picardeau M."/>
        </authorList>
    </citation>
    <scope>NUCLEOTIDE SEQUENCE [LARGE SCALE GENOMIC DNA]</scope>
    <source>
        <strain evidence="3 4">201702444</strain>
    </source>
</reference>
<comment type="caution">
    <text evidence="3">The sequence shown here is derived from an EMBL/GenBank/DDBJ whole genome shotgun (WGS) entry which is preliminary data.</text>
</comment>
<dbReference type="RefSeq" id="WP_135670874.1">
    <property type="nucleotide sequence ID" value="NZ_RQGN01000045.1"/>
</dbReference>
<dbReference type="AlphaFoldDB" id="A0A5F2BDA8"/>
<organism evidence="3 4">
    <name type="scientific">Leptospira barantonii</name>
    <dbReference type="NCBI Taxonomy" id="2023184"/>
    <lineage>
        <taxon>Bacteria</taxon>
        <taxon>Pseudomonadati</taxon>
        <taxon>Spirochaetota</taxon>
        <taxon>Spirochaetia</taxon>
        <taxon>Leptospirales</taxon>
        <taxon>Leptospiraceae</taxon>
        <taxon>Leptospira</taxon>
    </lineage>
</organism>
<feature type="region of interest" description="Disordered" evidence="1">
    <location>
        <begin position="345"/>
        <end position="370"/>
    </location>
</feature>
<evidence type="ECO:0000256" key="1">
    <source>
        <dbReference type="SAM" id="MobiDB-lite"/>
    </source>
</evidence>
<evidence type="ECO:0000313" key="3">
    <source>
        <dbReference type="EMBL" id="TGM03559.1"/>
    </source>
</evidence>
<accession>A0A5F2BDA8</accession>
<dbReference type="InterPro" id="IPR056692">
    <property type="entry name" value="DUF7790"/>
</dbReference>
<feature type="domain" description="DUF7790" evidence="2">
    <location>
        <begin position="69"/>
        <end position="341"/>
    </location>
</feature>
<proteinExistence type="predicted"/>
<name>A0A5F2BDA8_9LEPT</name>
<evidence type="ECO:0000259" key="2">
    <source>
        <dbReference type="Pfam" id="PF25046"/>
    </source>
</evidence>
<protein>
    <recommendedName>
        <fullName evidence="2">DUF7790 domain-containing protein</fullName>
    </recommendedName>
</protein>
<dbReference type="NCBIfam" id="NF047518">
    <property type="entry name" value="LIC_10091_fam"/>
    <property type="match status" value="1"/>
</dbReference>